<sequence>MNIRRGKGLEASELSELAYRSKAYWGHSDEFMEACRDDLTLSPASIERRKASRRNRVYRVHRQKIAVVGSEDRKGS</sequence>
<accession>A0A220MQM2</accession>
<evidence type="ECO:0000313" key="1">
    <source>
        <dbReference type="EMBL" id="ASJ57233.1"/>
    </source>
</evidence>
<name>A0A220MQM2_9BACL</name>
<gene>
    <name evidence="1" type="ORF">BP422_29235</name>
</gene>
<organism evidence="1 2">
    <name type="scientific">Brevibacillus formosus</name>
    <dbReference type="NCBI Taxonomy" id="54913"/>
    <lineage>
        <taxon>Bacteria</taxon>
        <taxon>Bacillati</taxon>
        <taxon>Bacillota</taxon>
        <taxon>Bacilli</taxon>
        <taxon>Bacillales</taxon>
        <taxon>Paenibacillaceae</taxon>
        <taxon>Brevibacillus</taxon>
    </lineage>
</organism>
<dbReference type="RefSeq" id="WP_236841220.1">
    <property type="nucleotide sequence ID" value="NZ_CP018145.1"/>
</dbReference>
<evidence type="ECO:0000313" key="2">
    <source>
        <dbReference type="Proteomes" id="UP000197781"/>
    </source>
</evidence>
<proteinExistence type="predicted"/>
<dbReference type="AlphaFoldDB" id="A0A220MQM2"/>
<protein>
    <submittedName>
        <fullName evidence="1">Uncharacterized protein</fullName>
    </submittedName>
</protein>
<dbReference type="KEGG" id="bfm:BP422_29235"/>
<reference evidence="1 2" key="1">
    <citation type="submission" date="2016-11" db="EMBL/GenBank/DDBJ databases">
        <authorList>
            <person name="Jaros S."/>
            <person name="Januszkiewicz K."/>
            <person name="Wedrychowicz H."/>
        </authorList>
    </citation>
    <scope>NUCLEOTIDE SEQUENCE [LARGE SCALE GENOMIC DNA]</scope>
    <source>
        <strain evidence="1 2">NF2</strain>
    </source>
</reference>
<dbReference type="EMBL" id="CP018145">
    <property type="protein sequence ID" value="ASJ57233.1"/>
    <property type="molecule type" value="Genomic_DNA"/>
</dbReference>
<dbReference type="Proteomes" id="UP000197781">
    <property type="component" value="Chromosome"/>
</dbReference>